<dbReference type="NCBIfam" id="TIGR00843">
    <property type="entry name" value="benE"/>
    <property type="match status" value="1"/>
</dbReference>
<dbReference type="GO" id="GO:0042925">
    <property type="term" value="F:benzoate transmembrane transporter activity"/>
    <property type="evidence" value="ECO:0007669"/>
    <property type="project" value="InterPro"/>
</dbReference>
<name>A0A3S7PD14_AERCA</name>
<dbReference type="Pfam" id="PF03594">
    <property type="entry name" value="BenE"/>
    <property type="match status" value="1"/>
</dbReference>
<dbReference type="EMBL" id="CP025706">
    <property type="protein sequence ID" value="AXB07342.1"/>
    <property type="molecule type" value="Genomic_DNA"/>
</dbReference>
<sequence>MAHKLPASTRKFPMPLALPHMVAGLIAVLVGYTSSVVLIIQAATAAGADTAQVSSWLWTLGIGMGVSCIGLSLYYRVPVLTAWSTPGAALLITSLGNFSLAEAIGAFIISSLLITLCGISGWFDRLMRHIPAPLAAAMLAGVLLRFGLDLFKVAPQDPLLLGTLLLAFLLGRHLWPRYTMVLVLAAGMLLCTLRGELQLNEVHWQLSTPVWISPAFSIDALLGIALPLFLVTMTSQNMPGIAILRAHGYQPATSSLITWTGLTGLLLAPFGGYAFNLAAITAAICMGKEVDHDVTRRWPAAVWAGCFYLLTGCFGATVVALFSAFPAVLVTCVAGLALLGTIGSSLHSALQQDKEREAALLTFLVTASGITLLGVGSACWGLLIGVTLHQVNRLRA</sequence>
<organism evidence="1 2">
    <name type="scientific">Aeromonas caviae</name>
    <name type="common">Aeromonas punctata</name>
    <dbReference type="NCBI Taxonomy" id="648"/>
    <lineage>
        <taxon>Bacteria</taxon>
        <taxon>Pseudomonadati</taxon>
        <taxon>Pseudomonadota</taxon>
        <taxon>Gammaproteobacteria</taxon>
        <taxon>Aeromonadales</taxon>
        <taxon>Aeromonadaceae</taxon>
        <taxon>Aeromonas</taxon>
    </lineage>
</organism>
<dbReference type="PANTHER" id="PTHR30199">
    <property type="entry name" value="MFS FAMILY TRANSPORTER, PREDICTED SUBSTRATE BENZOATE"/>
    <property type="match status" value="1"/>
</dbReference>
<dbReference type="AlphaFoldDB" id="A0A3S7PD14"/>
<dbReference type="InterPro" id="IPR004711">
    <property type="entry name" value="Benzoate_Transporter"/>
</dbReference>
<accession>A0A3S7PD14</accession>
<proteinExistence type="predicted"/>
<evidence type="ECO:0000313" key="1">
    <source>
        <dbReference type="EMBL" id="AXB07342.1"/>
    </source>
</evidence>
<protein>
    <submittedName>
        <fullName evidence="1">Benzoate/H(+) symporter BenE family transporter</fullName>
    </submittedName>
</protein>
<gene>
    <name evidence="1" type="ORF">C1C91_10510</name>
</gene>
<reference evidence="1" key="1">
    <citation type="journal article" date="2019" name="J Environ">
        <title>Genetic characterization and potential molecular dissemination mechanism of tet (31) gene in Aeromonas caviae from an oxytetracycline wastewater treatment system.</title>
        <authorList>
            <person name="Shi Y."/>
            <person name="Tian Z."/>
            <person name="Leclercq S.O."/>
            <person name="Zhang H."/>
            <person name="Yang M."/>
            <person name="Zhang Y."/>
        </authorList>
    </citation>
    <scope>NUCLEOTIDE SEQUENCE</scope>
    <source>
        <strain evidence="1">T25-39</strain>
    </source>
</reference>
<dbReference type="PANTHER" id="PTHR30199:SF0">
    <property type="entry name" value="INNER MEMBRANE PROTEIN YDCO"/>
    <property type="match status" value="1"/>
</dbReference>
<dbReference type="GO" id="GO:0005886">
    <property type="term" value="C:plasma membrane"/>
    <property type="evidence" value="ECO:0007669"/>
    <property type="project" value="TreeGrafter"/>
</dbReference>
<evidence type="ECO:0000313" key="2">
    <source>
        <dbReference type="Proteomes" id="UP000266778"/>
    </source>
</evidence>
<dbReference type="Proteomes" id="UP000266778">
    <property type="component" value="Chromosome"/>
</dbReference>